<proteinExistence type="predicted"/>
<feature type="transmembrane region" description="Helical" evidence="1">
    <location>
        <begin position="23"/>
        <end position="40"/>
    </location>
</feature>
<dbReference type="EC" id="2.4.1.129" evidence="2"/>
<gene>
    <name evidence="2" type="ORF">HPHPH6_0051</name>
</gene>
<dbReference type="PATRIC" id="fig|992061.3.peg.61"/>
<protein>
    <submittedName>
        <fullName evidence="2">Cell division /Peptidoglycan synthetase domain protein</fullName>
        <ecNumber evidence="2">2.4.1.129</ecNumber>
    </submittedName>
</protein>
<name>I9URV4_HELPX</name>
<evidence type="ECO:0000256" key="1">
    <source>
        <dbReference type="SAM" id="Phobius"/>
    </source>
</evidence>
<reference evidence="2 3" key="1">
    <citation type="journal article" date="2013" name="Pathog. Dis.">
        <title>Genome sequences of 65 Helicobacter pylori strains isolated from asymptomatic individuals and patients with gastric cancer, peptic ulcer disease, or gastritis.</title>
        <authorList>
            <person name="Blanchard T.G."/>
            <person name="Czinn S.J."/>
            <person name="Correa P."/>
            <person name="Nakazawa T."/>
            <person name="Keelan M."/>
            <person name="Morningstar L."/>
            <person name="Santana-Cruz I."/>
            <person name="Maroo A."/>
            <person name="McCracken C."/>
            <person name="Shefchek K."/>
            <person name="Daugherty S."/>
            <person name="Song Y."/>
            <person name="Fraser C.M."/>
            <person name="Fricke W.F."/>
        </authorList>
    </citation>
    <scope>NUCLEOTIDE SEQUENCE [LARGE SCALE GENOMIC DNA]</scope>
    <source>
        <strain evidence="2 3">Hp H-6</strain>
    </source>
</reference>
<dbReference type="GO" id="GO:0016757">
    <property type="term" value="F:glycosyltransferase activity"/>
    <property type="evidence" value="ECO:0007669"/>
    <property type="project" value="UniProtKB-KW"/>
</dbReference>
<keyword evidence="2" id="KW-0808">Transferase</keyword>
<organism evidence="2 3">
    <name type="scientific">Helicobacter pylori Hp H-6</name>
    <dbReference type="NCBI Taxonomy" id="992061"/>
    <lineage>
        <taxon>Bacteria</taxon>
        <taxon>Pseudomonadati</taxon>
        <taxon>Campylobacterota</taxon>
        <taxon>Epsilonproteobacteria</taxon>
        <taxon>Campylobacterales</taxon>
        <taxon>Helicobacteraceae</taxon>
        <taxon>Helicobacter</taxon>
    </lineage>
</organism>
<keyword evidence="2" id="KW-0328">Glycosyltransferase</keyword>
<keyword evidence="2" id="KW-0132">Cell division</keyword>
<dbReference type="AlphaFoldDB" id="I9URV4"/>
<sequence length="41" mass="4776">MDNKNIDPNFNPEQFLKIQRDKGVVTALIFLLLFLFFNGGF</sequence>
<keyword evidence="2" id="KW-0131">Cell cycle</keyword>
<dbReference type="Proteomes" id="UP000004177">
    <property type="component" value="Unassembled WGS sequence"/>
</dbReference>
<keyword evidence="1" id="KW-0472">Membrane</keyword>
<evidence type="ECO:0000313" key="2">
    <source>
        <dbReference type="EMBL" id="EJB82854.1"/>
    </source>
</evidence>
<keyword evidence="1" id="KW-1133">Transmembrane helix</keyword>
<dbReference type="GO" id="GO:0051301">
    <property type="term" value="P:cell division"/>
    <property type="evidence" value="ECO:0007669"/>
    <property type="project" value="UniProtKB-KW"/>
</dbReference>
<accession>I9URV4</accession>
<dbReference type="EMBL" id="AKOZ01000003">
    <property type="protein sequence ID" value="EJB82854.1"/>
    <property type="molecule type" value="Genomic_DNA"/>
</dbReference>
<comment type="caution">
    <text evidence="2">The sequence shown here is derived from an EMBL/GenBank/DDBJ whole genome shotgun (WGS) entry which is preliminary data.</text>
</comment>
<evidence type="ECO:0000313" key="3">
    <source>
        <dbReference type="Proteomes" id="UP000004177"/>
    </source>
</evidence>
<keyword evidence="1" id="KW-0812">Transmembrane</keyword>